<protein>
    <submittedName>
        <fullName evidence="2">Uncharacterized protein</fullName>
    </submittedName>
</protein>
<gene>
    <name evidence="2" type="ORF">GPM918_LOCUS46687</name>
    <name evidence="3" type="ORF">SRO942_LOCUS51384</name>
</gene>
<accession>A0A816HCX5</accession>
<keyword evidence="4" id="KW-1185">Reference proteome</keyword>
<evidence type="ECO:0000313" key="3">
    <source>
        <dbReference type="EMBL" id="CAF4698893.1"/>
    </source>
</evidence>
<name>A0A816HCX5_9BILA</name>
<dbReference type="AlphaFoldDB" id="A0A816HCX5"/>
<dbReference type="Proteomes" id="UP000681722">
    <property type="component" value="Unassembled WGS sequence"/>
</dbReference>
<dbReference type="EMBL" id="CAJNOQ010069280">
    <property type="protein sequence ID" value="CAF1684394.1"/>
    <property type="molecule type" value="Genomic_DNA"/>
</dbReference>
<feature type="non-terminal residue" evidence="2">
    <location>
        <position position="92"/>
    </location>
</feature>
<proteinExistence type="predicted"/>
<evidence type="ECO:0000256" key="1">
    <source>
        <dbReference type="SAM" id="MobiDB-lite"/>
    </source>
</evidence>
<evidence type="ECO:0000313" key="2">
    <source>
        <dbReference type="EMBL" id="CAF1684394.1"/>
    </source>
</evidence>
<dbReference type="EMBL" id="CAJOBC010161524">
    <property type="protein sequence ID" value="CAF4698893.1"/>
    <property type="molecule type" value="Genomic_DNA"/>
</dbReference>
<feature type="compositionally biased region" description="Basic and acidic residues" evidence="1">
    <location>
        <begin position="64"/>
        <end position="74"/>
    </location>
</feature>
<organism evidence="2 4">
    <name type="scientific">Didymodactylos carnosus</name>
    <dbReference type="NCBI Taxonomy" id="1234261"/>
    <lineage>
        <taxon>Eukaryota</taxon>
        <taxon>Metazoa</taxon>
        <taxon>Spiralia</taxon>
        <taxon>Gnathifera</taxon>
        <taxon>Rotifera</taxon>
        <taxon>Eurotatoria</taxon>
        <taxon>Bdelloidea</taxon>
        <taxon>Philodinida</taxon>
        <taxon>Philodinidae</taxon>
        <taxon>Didymodactylos</taxon>
    </lineage>
</organism>
<sequence length="92" mass="10438">MERPNAPAARVTVAPLSANSMRRATSSGVHGLLRITSSRLRTFDGVQAWMDPNSLSDVLQASTSRERHHECQRRDQRRRRLRQGTSERARQG</sequence>
<feature type="region of interest" description="Disordered" evidence="1">
    <location>
        <begin position="59"/>
        <end position="92"/>
    </location>
</feature>
<evidence type="ECO:0000313" key="4">
    <source>
        <dbReference type="Proteomes" id="UP000663829"/>
    </source>
</evidence>
<comment type="caution">
    <text evidence="2">The sequence shown here is derived from an EMBL/GenBank/DDBJ whole genome shotgun (WGS) entry which is preliminary data.</text>
</comment>
<dbReference type="Proteomes" id="UP000663829">
    <property type="component" value="Unassembled WGS sequence"/>
</dbReference>
<reference evidence="2" key="1">
    <citation type="submission" date="2021-02" db="EMBL/GenBank/DDBJ databases">
        <authorList>
            <person name="Nowell W R."/>
        </authorList>
    </citation>
    <scope>NUCLEOTIDE SEQUENCE</scope>
</reference>